<evidence type="ECO:0000313" key="3">
    <source>
        <dbReference type="EMBL" id="QOY51069.1"/>
    </source>
</evidence>
<dbReference type="PANTHER" id="PTHR40114:SF1">
    <property type="entry name" value="SLR0698 PROTEIN"/>
    <property type="match status" value="1"/>
</dbReference>
<name>A0A7S7LT58_9BACT</name>
<dbReference type="Proteomes" id="UP000593994">
    <property type="component" value="Chromosome"/>
</dbReference>
<dbReference type="PANTHER" id="PTHR40114">
    <property type="entry name" value="SLR0698 PROTEIN"/>
    <property type="match status" value="1"/>
</dbReference>
<evidence type="ECO:0000313" key="4">
    <source>
        <dbReference type="Proteomes" id="UP000593994"/>
    </source>
</evidence>
<dbReference type="InterPro" id="IPR033469">
    <property type="entry name" value="CYTH-like_dom_sf"/>
</dbReference>
<reference evidence="3 4" key="1">
    <citation type="submission" date="2020-05" db="EMBL/GenBank/DDBJ databases">
        <title>Sulfurimonas marisnigri, sp. nov., and Sulfurimonas baltica, sp. nov., manganese oxide reducing chemolithoautotrophs of the class Epsilonproteobacteria isolated from the pelagic redoxclines of the Black and Baltic Seas and emended description of the genus Sulfurimonas.</title>
        <authorList>
            <person name="Henkel J.V."/>
            <person name="Laudan C."/>
            <person name="Werner J."/>
            <person name="Neu T."/>
            <person name="Plewe S."/>
            <person name="Sproer C."/>
            <person name="Bunk B."/>
            <person name="Schulz-Vogt H.N."/>
        </authorList>
    </citation>
    <scope>NUCLEOTIDE SEQUENCE [LARGE SCALE GENOMIC DNA]</scope>
    <source>
        <strain evidence="3 4">GD2</strain>
    </source>
</reference>
<dbReference type="CDD" id="cd07891">
    <property type="entry name" value="CYTH-like_CthTTM-like_1"/>
    <property type="match status" value="1"/>
</dbReference>
<evidence type="ECO:0000259" key="2">
    <source>
        <dbReference type="PROSITE" id="PS51707"/>
    </source>
</evidence>
<dbReference type="InterPro" id="IPR023577">
    <property type="entry name" value="CYTH_domain"/>
</dbReference>
<sequence>MGLEIERKFLIDIDKVENLQNGYEIKQGYIQTKDKTTVRVRVRGDEAFITIKGKNVGASRVEFEYSIPLDDANEMLEKLCLKPFIDKKRYLVEHKNHTWEIDVFYNENEGLIVAEVELEDENESVELPEWVVKEVTGDARYYNSNLLENPFSKWKTNL</sequence>
<dbReference type="Pfam" id="PF01928">
    <property type="entry name" value="CYTH"/>
    <property type="match status" value="1"/>
</dbReference>
<dbReference type="EMBL" id="CP054492">
    <property type="protein sequence ID" value="QOY51069.1"/>
    <property type="molecule type" value="Genomic_DNA"/>
</dbReference>
<dbReference type="KEGG" id="sbal:HUE88_07925"/>
<gene>
    <name evidence="3" type="ORF">HUE88_07925</name>
</gene>
<dbReference type="Gene3D" id="2.40.320.10">
    <property type="entry name" value="Hypothetical Protein Pfu-838710-001"/>
    <property type="match status" value="1"/>
</dbReference>
<evidence type="ECO:0000256" key="1">
    <source>
        <dbReference type="PIRSR" id="PIRSR016487-1"/>
    </source>
</evidence>
<dbReference type="PIRSF" id="PIRSF016487">
    <property type="entry name" value="CYTH_UCP016487"/>
    <property type="match status" value="1"/>
</dbReference>
<organism evidence="3 4">
    <name type="scientific">Candidatus Sulfurimonas baltica</name>
    <dbReference type="NCBI Taxonomy" id="2740404"/>
    <lineage>
        <taxon>Bacteria</taxon>
        <taxon>Pseudomonadati</taxon>
        <taxon>Campylobacterota</taxon>
        <taxon>Epsilonproteobacteria</taxon>
        <taxon>Campylobacterales</taxon>
        <taxon>Sulfurimonadaceae</taxon>
        <taxon>Sulfurimonas</taxon>
    </lineage>
</organism>
<feature type="domain" description="CYTH" evidence="2">
    <location>
        <begin position="2"/>
        <end position="148"/>
    </location>
</feature>
<dbReference type="RefSeq" id="WP_194368184.1">
    <property type="nucleotide sequence ID" value="NZ_CP054492.1"/>
</dbReference>
<dbReference type="AlphaFoldDB" id="A0A7S7LT58"/>
<dbReference type="InterPro" id="IPR012042">
    <property type="entry name" value="NeuTTM/CthTTM-like"/>
</dbReference>
<accession>A0A7S7LT58</accession>
<feature type="active site" description="Proton acceptor" evidence="1">
    <location>
        <position position="29"/>
    </location>
</feature>
<dbReference type="PROSITE" id="PS51707">
    <property type="entry name" value="CYTH"/>
    <property type="match status" value="1"/>
</dbReference>
<dbReference type="SMART" id="SM01118">
    <property type="entry name" value="CYTH"/>
    <property type="match status" value="1"/>
</dbReference>
<proteinExistence type="predicted"/>
<keyword evidence="4" id="KW-1185">Reference proteome</keyword>
<protein>
    <submittedName>
        <fullName evidence="3">CYTH domain-containing protein</fullName>
    </submittedName>
</protein>
<dbReference type="SUPFAM" id="SSF55154">
    <property type="entry name" value="CYTH-like phosphatases"/>
    <property type="match status" value="1"/>
</dbReference>